<accession>G8I7S2</accession>
<dbReference type="KEGG" id="vg:18562792"/>
<proteinExistence type="predicted"/>
<dbReference type="GeneID" id="18562792"/>
<dbReference type="RefSeq" id="YP_009014918.1">
    <property type="nucleotide sequence ID" value="NC_023716.1"/>
</dbReference>
<dbReference type="Pfam" id="PF17468">
    <property type="entry name" value="GP52"/>
    <property type="match status" value="1"/>
</dbReference>
<dbReference type="InterPro" id="IPR035344">
    <property type="entry name" value="Gp52"/>
</dbReference>
<evidence type="ECO:0000313" key="2">
    <source>
        <dbReference type="Proteomes" id="UP000005647"/>
    </source>
</evidence>
<gene>
    <name evidence="1" type="primary">53</name>
    <name evidence="1" type="ORF">ALMA_53</name>
</gene>
<protein>
    <submittedName>
        <fullName evidence="1">Uncharacterized protein</fullName>
    </submittedName>
</protein>
<name>G8I7S2_9CAUD</name>
<keyword evidence="2" id="KW-1185">Reference proteome</keyword>
<evidence type="ECO:0000313" key="1">
    <source>
        <dbReference type="EMBL" id="AER48762.1"/>
    </source>
</evidence>
<dbReference type="Proteomes" id="UP000005647">
    <property type="component" value="Segment"/>
</dbReference>
<reference evidence="1 2" key="1">
    <citation type="journal article" date="2012" name="J. Virol.">
        <title>Complete Genome Sequences of 138 Mycobacteriophages.</title>
        <authorList>
            <consortium name="the Science Education Alliance Phage Hunters Advancing Genomics and Evolutionary Science Program"/>
            <consortium name="the KwaZulu-Natal Research Institute for Tuberculosis and HIV Mycobacterial Genetics Course Students"/>
            <consortium name="the Phage Hunters Integrating Research and Education Program"/>
            <person name="Hatfull G.F."/>
        </authorList>
    </citation>
    <scope>NUCLEOTIDE SEQUENCE [LARGE SCALE GENOMIC DNA]</scope>
</reference>
<dbReference type="EMBL" id="JN699005">
    <property type="protein sequence ID" value="AER48762.1"/>
    <property type="molecule type" value="Genomic_DNA"/>
</dbReference>
<organism evidence="1 2">
    <name type="scientific">Mycobacterium phage Alma</name>
    <dbReference type="NCBI Taxonomy" id="2902800"/>
    <lineage>
        <taxon>Viruses</taxon>
        <taxon>Duplodnaviria</taxon>
        <taxon>Heunggongvirae</taxon>
        <taxon>Uroviricota</taxon>
        <taxon>Caudoviricetes</taxon>
        <taxon>Fromanvirus</taxon>
        <taxon>Fromanvirus alma</taxon>
    </lineage>
</organism>
<dbReference type="OrthoDB" id="24282at10239"/>
<sequence length="87" mass="9967">MSANNLLDPTFNGMPGSEMYRSEVFPDLWPNEKPMLLQNWSPEERGMFIGGEEAKAFYRLENTLAELREVPQRILMGANEGRHESHG</sequence>